<reference evidence="1" key="1">
    <citation type="journal article" date="2021" name="Proc. Natl. Acad. Sci. U.S.A.">
        <title>A Catalog of Tens of Thousands of Viruses from Human Metagenomes Reveals Hidden Associations with Chronic Diseases.</title>
        <authorList>
            <person name="Tisza M.J."/>
            <person name="Buck C.B."/>
        </authorList>
    </citation>
    <scope>NUCLEOTIDE SEQUENCE</scope>
    <source>
        <strain evidence="1">Ctv4j104</strain>
    </source>
</reference>
<dbReference type="EMBL" id="BK014855">
    <property type="protein sequence ID" value="DAD78952.1"/>
    <property type="molecule type" value="Genomic_DNA"/>
</dbReference>
<protein>
    <submittedName>
        <fullName evidence="1">Large Terminase</fullName>
    </submittedName>
</protein>
<organism evidence="1">
    <name type="scientific">Siphoviridae sp. ctv4j104</name>
    <dbReference type="NCBI Taxonomy" id="2826510"/>
    <lineage>
        <taxon>Viruses</taxon>
        <taxon>Duplodnaviria</taxon>
        <taxon>Heunggongvirae</taxon>
        <taxon>Uroviricota</taxon>
        <taxon>Caudoviricetes</taxon>
    </lineage>
</organism>
<dbReference type="Gene3D" id="3.30.420.240">
    <property type="match status" value="1"/>
</dbReference>
<dbReference type="NCBIfam" id="TIGR01630">
    <property type="entry name" value="psiM2_ORF9"/>
    <property type="match status" value="1"/>
</dbReference>
<proteinExistence type="predicted"/>
<dbReference type="Pfam" id="PF03237">
    <property type="entry name" value="Terminase_6N"/>
    <property type="match status" value="1"/>
</dbReference>
<evidence type="ECO:0000313" key="1">
    <source>
        <dbReference type="EMBL" id="DAD78952.1"/>
    </source>
</evidence>
<sequence>MINAPTYNLNKYPDTAYGISPWSGKPLPNTLDGELERRKCRNDYGEYVRLSNDGFYMTHMHRYVCDCIQEFIEAPTDRAMDILLLSIPPRSGKSFTITETLPSWFLGKNPTGNVIICGYEGTFAEGFSRRNRDKFNQYAKDVFRVKENPNVQGVAQWETENGGRCRAAGLKGGITGFGAELFIIDDPIKNQESAESETVLAKIHDEMGPSVQSRIHPGGKLIVIQTRWVENDVIGYIQNNWADYIWADINLPCECEDTATDPLHRRVGDSLMGEHMGDYDLPQRIRNDNAWLKSKKMLVCAGEGERVWNALYQGHPSAQSGNLFRDGWWKRYCRDIGGVTEDGSTRTREIGIADMEYTCLSVDATFKKTDTSDRVAITLWGLSQSHAYLYRLINKRMGFTETVDRIKALCKEYPNIDQLIIEDKANGSAIIDTLHYTEGIPPIVAVNPMGGKYSRAQAVSPFVAGGNVHIPVDFTAREREEIEDDNHIDTGYGRFLYQMSHFPFAKNDDMVDSMSQAMSRMIKLVTGEEPMPERKWTRFTKWYPDMWEDYEQMNSAQQEEFIRTYGAPLEWEDI</sequence>
<dbReference type="InterPro" id="IPR006517">
    <property type="entry name" value="Phage_terminase_lsu-like_C"/>
</dbReference>
<accession>A0A8S5M9V6</accession>
<name>A0A8S5M9V6_9CAUD</name>